<feature type="domain" description="Methyl-accepting transducer" evidence="7">
    <location>
        <begin position="364"/>
        <end position="593"/>
    </location>
</feature>
<dbReference type="GO" id="GO:0004888">
    <property type="term" value="F:transmembrane signaling receptor activity"/>
    <property type="evidence" value="ECO:0007669"/>
    <property type="project" value="InterPro"/>
</dbReference>
<evidence type="ECO:0000313" key="9">
    <source>
        <dbReference type="EMBL" id="QDX29047.1"/>
    </source>
</evidence>
<comment type="subcellular location">
    <subcellularLocation>
        <location evidence="1">Membrane</location>
    </subcellularLocation>
</comment>
<dbReference type="CDD" id="cd11386">
    <property type="entry name" value="MCP_signal"/>
    <property type="match status" value="1"/>
</dbReference>
<accession>A0A5B8I766</accession>
<dbReference type="InterPro" id="IPR003660">
    <property type="entry name" value="HAMP_dom"/>
</dbReference>
<evidence type="ECO:0000313" key="10">
    <source>
        <dbReference type="Proteomes" id="UP000320591"/>
    </source>
</evidence>
<dbReference type="STRING" id="568768.GCA_000406125_03217"/>
<dbReference type="GO" id="GO:0006935">
    <property type="term" value="P:chemotaxis"/>
    <property type="evidence" value="ECO:0007669"/>
    <property type="project" value="UniProtKB-KW"/>
</dbReference>
<dbReference type="SMART" id="SM01358">
    <property type="entry name" value="HBM"/>
    <property type="match status" value="1"/>
</dbReference>
<keyword evidence="3 5" id="KW-0807">Transducer</keyword>
<dbReference type="GO" id="GO:0007165">
    <property type="term" value="P:signal transduction"/>
    <property type="evidence" value="ECO:0007669"/>
    <property type="project" value="UniProtKB-KW"/>
</dbReference>
<keyword evidence="2" id="KW-0145">Chemotaxis</keyword>
<organism evidence="9 10">
    <name type="scientific">Dickeya poaceiphila</name>
    <dbReference type="NCBI Taxonomy" id="568768"/>
    <lineage>
        <taxon>Bacteria</taxon>
        <taxon>Pseudomonadati</taxon>
        <taxon>Pseudomonadota</taxon>
        <taxon>Gammaproteobacteria</taxon>
        <taxon>Enterobacterales</taxon>
        <taxon>Pectobacteriaceae</taxon>
        <taxon>Dickeya</taxon>
    </lineage>
</organism>
<dbReference type="EMBL" id="CP042220">
    <property type="protein sequence ID" value="QDX29047.1"/>
    <property type="molecule type" value="Genomic_DNA"/>
</dbReference>
<keyword evidence="6" id="KW-1133">Transmembrane helix</keyword>
<evidence type="ECO:0000256" key="4">
    <source>
        <dbReference type="ARBA" id="ARBA00029447"/>
    </source>
</evidence>
<dbReference type="PANTHER" id="PTHR43531:SF5">
    <property type="entry name" value="METHYL-ACCEPTING CHEMOTAXIS PROTEIN III"/>
    <property type="match status" value="1"/>
</dbReference>
<evidence type="ECO:0000256" key="2">
    <source>
        <dbReference type="ARBA" id="ARBA00022500"/>
    </source>
</evidence>
<dbReference type="AlphaFoldDB" id="A0A5B8I766"/>
<evidence type="ECO:0000259" key="7">
    <source>
        <dbReference type="PROSITE" id="PS50111"/>
    </source>
</evidence>
<dbReference type="PANTHER" id="PTHR43531">
    <property type="entry name" value="PROTEIN ICFG"/>
    <property type="match status" value="1"/>
</dbReference>
<dbReference type="InterPro" id="IPR004090">
    <property type="entry name" value="Chemotax_Me-accpt_rcpt"/>
</dbReference>
<dbReference type="Pfam" id="PF00672">
    <property type="entry name" value="HAMP"/>
    <property type="match status" value="1"/>
</dbReference>
<evidence type="ECO:0000259" key="8">
    <source>
        <dbReference type="PROSITE" id="PS50885"/>
    </source>
</evidence>
<dbReference type="PROSITE" id="PS50111">
    <property type="entry name" value="CHEMOTAXIS_TRANSDUC_2"/>
    <property type="match status" value="1"/>
</dbReference>
<dbReference type="GO" id="GO:0005886">
    <property type="term" value="C:plasma membrane"/>
    <property type="evidence" value="ECO:0007669"/>
    <property type="project" value="TreeGrafter"/>
</dbReference>
<feature type="transmembrane region" description="Helical" evidence="6">
    <location>
        <begin position="284"/>
        <end position="305"/>
    </location>
</feature>
<protein>
    <submittedName>
        <fullName evidence="9">HAMP domain-containing protein</fullName>
    </submittedName>
</protein>
<evidence type="ECO:0000256" key="6">
    <source>
        <dbReference type="SAM" id="Phobius"/>
    </source>
</evidence>
<dbReference type="SUPFAM" id="SSF58104">
    <property type="entry name" value="Methyl-accepting chemotaxis protein (MCP) signaling domain"/>
    <property type="match status" value="1"/>
</dbReference>
<gene>
    <name evidence="9" type="ORF">Dpoa569_0000753</name>
</gene>
<name>A0A5B8I766_9GAMM</name>
<dbReference type="Gene3D" id="1.10.287.950">
    <property type="entry name" value="Methyl-accepting chemotaxis protein"/>
    <property type="match status" value="1"/>
</dbReference>
<dbReference type="InterPro" id="IPR032255">
    <property type="entry name" value="HBM"/>
</dbReference>
<keyword evidence="6" id="KW-0812">Transmembrane</keyword>
<dbReference type="KEGG" id="dic:Dpoa569_0000753"/>
<feature type="domain" description="HAMP" evidence="8">
    <location>
        <begin position="307"/>
        <end position="359"/>
    </location>
</feature>
<dbReference type="SMART" id="SM00283">
    <property type="entry name" value="MA"/>
    <property type="match status" value="1"/>
</dbReference>
<dbReference type="Pfam" id="PF00015">
    <property type="entry name" value="MCPsignal"/>
    <property type="match status" value="1"/>
</dbReference>
<dbReference type="PRINTS" id="PR00260">
    <property type="entry name" value="CHEMTRNSDUCR"/>
</dbReference>
<reference evidence="9 10" key="1">
    <citation type="journal article" date="2019" name="Environ. Microbiol.">
        <title>The phytopathogenic nature of Dickeya aquatica 174/2 and the dynamic early evolution of Dickeya pathogenicity.</title>
        <authorList>
            <person name="Duprey A."/>
            <person name="Taib N."/>
            <person name="Leonard S."/>
            <person name="Garin T."/>
            <person name="Flandrois J.P."/>
            <person name="Nasser W."/>
            <person name="Brochier-Armanet C."/>
            <person name="Reverchon S."/>
        </authorList>
    </citation>
    <scope>NUCLEOTIDE SEQUENCE [LARGE SCALE GENOMIC DNA]</scope>
    <source>
        <strain evidence="9 10">NCPPB 569</strain>
    </source>
</reference>
<evidence type="ECO:0000256" key="5">
    <source>
        <dbReference type="PROSITE-ProRule" id="PRU00284"/>
    </source>
</evidence>
<keyword evidence="10" id="KW-1185">Reference proteome</keyword>
<keyword evidence="6" id="KW-0472">Membrane</keyword>
<evidence type="ECO:0000256" key="3">
    <source>
        <dbReference type="ARBA" id="ARBA00023224"/>
    </source>
</evidence>
<dbReference type="InterPro" id="IPR004089">
    <property type="entry name" value="MCPsignal_dom"/>
</dbReference>
<comment type="similarity">
    <text evidence="4">Belongs to the methyl-accepting chemotaxis (MCP) protein family.</text>
</comment>
<dbReference type="FunFam" id="1.10.287.950:FF:000001">
    <property type="entry name" value="Methyl-accepting chemotaxis sensory transducer"/>
    <property type="match status" value="1"/>
</dbReference>
<dbReference type="Proteomes" id="UP000320591">
    <property type="component" value="Chromosome"/>
</dbReference>
<dbReference type="OrthoDB" id="6167817at2"/>
<dbReference type="InterPro" id="IPR051310">
    <property type="entry name" value="MCP_chemotaxis"/>
</dbReference>
<dbReference type="CDD" id="cd06225">
    <property type="entry name" value="HAMP"/>
    <property type="match status" value="1"/>
</dbReference>
<sequence length="634" mass="68480">MGFINKLMNRMKVSHKLYGGFSVVLMLVIIASGFAAVRFFTIRDLYIKTTIMNEMNHYLDQSKIARIKYFFSFDESNLNNLVNYNNQIVGSINKTKTLSWDDEYSASLNSLDLNMKQYWLDLDVEKAALNKVRETNNTIDALGGGNQLTQAIGSVVLKPDETGLLAKRDAMLLAIAKLSVSTQVLQRVGNADSLKAQQRNYDEALKAQADLAGALDSERKARLADAAAYIDSYGRVGKQYFDNLTNLKTADTKFRATGDKITADIASIVNNIDAKNSVIVNNSVLQMIILGGVAVLFGLLISWSITRQITRPIMSNLKLAETIADGDLSTSVTIERNDELGMLTSAMMDMTLRLRKLVADIRHSVHRVAGASTAIASGNNDLSSRTEQQSSAIVETAASMEQLTSTVKNNADNARHASQITSQASNIANQGGDIIRQVIRTMSDISGSSKKISDITSVINSIAFQTNILALNAAVEAARAGEQGRGFAVVASEVRSLAQRSSQAAKEIESLISESVSRVDVGAELVTKAGATMDEIVESVNSVNNLMSEIAIASDEQSRGISQIGSAVTEMDSTIQQNASMVSESSLAAHALEEQVARLAELIAVFHLPEGSDDDAESDYGRPAALVSARRLLS</sequence>
<dbReference type="RefSeq" id="WP_042872584.1">
    <property type="nucleotide sequence ID" value="NZ_CM001975.1"/>
</dbReference>
<dbReference type="PROSITE" id="PS50885">
    <property type="entry name" value="HAMP"/>
    <property type="match status" value="1"/>
</dbReference>
<evidence type="ECO:0000256" key="1">
    <source>
        <dbReference type="ARBA" id="ARBA00004370"/>
    </source>
</evidence>
<dbReference type="SMART" id="SM00304">
    <property type="entry name" value="HAMP"/>
    <property type="match status" value="1"/>
</dbReference>
<proteinExistence type="inferred from homology"/>